<organism evidence="1 2">
    <name type="scientific">Mycobacterium vicinigordonae</name>
    <dbReference type="NCBI Taxonomy" id="1719132"/>
    <lineage>
        <taxon>Bacteria</taxon>
        <taxon>Bacillati</taxon>
        <taxon>Actinomycetota</taxon>
        <taxon>Actinomycetes</taxon>
        <taxon>Mycobacteriales</taxon>
        <taxon>Mycobacteriaceae</taxon>
        <taxon>Mycobacterium</taxon>
    </lineage>
</organism>
<dbReference type="KEGG" id="mgor:H0P51_01195"/>
<dbReference type="EMBL" id="CP059165">
    <property type="protein sequence ID" value="QLL07666.1"/>
    <property type="molecule type" value="Genomic_DNA"/>
</dbReference>
<sequence length="464" mass="49990">MLGEHAIVLGASVAGLLAARTLAGFYAAVTIVERDDLPEGARARKGVPQGRHTHGLLMRGAQALDELLPGLLAELAAAGAVAFDGSDLSRLYFCMNGHLAVRSGTAPGLQVLNMTRPFLECHIRRRVSALPNVAFLSGHDVTGLCMSDCGTVDGVRVVSRTAGTESGISADLVVDATGRGSRTPFWLRQLGFDGPTEDRVDIDLVYISQLLRSPPDGMWETGLIVSPVPGRPTGAAMTQCENGTVFLTGFGMCGHHPPRQLDGLYRFIDGIMPPHVMAALRSADPIGPVAQHHFPSSRWRRYDRMRRLPEGLLVVGDAICSFNPIYGQGMTVAALQALILRECLTRGAKKLPRRFFRMSAKPIGRAWELAVGGDLTLPEVRGAPPVLARLLNGYVDRLLRVAEEDTEALAQFIRVAWLVDPSVKLLRPNMIRRVVTARARGRTVPSAVMLGDELPDGVGGVQRG</sequence>
<dbReference type="Gene3D" id="3.50.50.60">
    <property type="entry name" value="FAD/NAD(P)-binding domain"/>
    <property type="match status" value="1"/>
</dbReference>
<dbReference type="PANTHER" id="PTHR43422">
    <property type="entry name" value="THIAMINE THIAZOLE SYNTHASE"/>
    <property type="match status" value="1"/>
</dbReference>
<proteinExistence type="predicted"/>
<gene>
    <name evidence="1" type="ORF">H0P51_01195</name>
</gene>
<accession>A0A7D6E2Y9</accession>
<reference evidence="2" key="1">
    <citation type="submission" date="2020-07" db="EMBL/GenBank/DDBJ databases">
        <title>Description of Mycobacterium gordonae subsp. intergordonae subsp.nov. and Mycobacterium gordonae subsp. gordonae subsp. nov.</title>
        <authorList>
            <person name="Yu X."/>
        </authorList>
    </citation>
    <scope>NUCLEOTIDE SEQUENCE [LARGE SCALE GENOMIC DNA]</scope>
    <source>
        <strain evidence="2">24</strain>
    </source>
</reference>
<dbReference type="SUPFAM" id="SSF51905">
    <property type="entry name" value="FAD/NAD(P)-binding domain"/>
    <property type="match status" value="1"/>
</dbReference>
<protein>
    <submittedName>
        <fullName evidence="1">2-polyprenyl-6-methoxyphenol hydroxylase-like oxidoreductase</fullName>
    </submittedName>
</protein>
<dbReference type="RefSeq" id="WP_180916267.1">
    <property type="nucleotide sequence ID" value="NZ_CP059165.1"/>
</dbReference>
<reference evidence="2" key="3">
    <citation type="submission" date="2023-07" db="EMBL/GenBank/DDBJ databases">
        <title>Description of Mycobacterium gordonae subsp. intergordonae subsp.nov. and Mycobacterium gordonae subsp. gordonae subsp. nov.</title>
        <authorList>
            <person name="Huang H."/>
        </authorList>
    </citation>
    <scope>NUCLEOTIDE SEQUENCE [LARGE SCALE GENOMIC DNA]</scope>
    <source>
        <strain evidence="2">24</strain>
    </source>
</reference>
<dbReference type="InterPro" id="IPR036188">
    <property type="entry name" value="FAD/NAD-bd_sf"/>
</dbReference>
<reference evidence="1 2" key="2">
    <citation type="submission" date="2020-07" db="EMBL/GenBank/DDBJ databases">
        <authorList>
            <person name="Yu X."/>
        </authorList>
    </citation>
    <scope>NUCLEOTIDE SEQUENCE [LARGE SCALE GENOMIC DNA]</scope>
    <source>
        <strain evidence="2">24</strain>
    </source>
</reference>
<keyword evidence="2" id="KW-1185">Reference proteome</keyword>
<dbReference type="PANTHER" id="PTHR43422:SF3">
    <property type="entry name" value="THIAMINE THIAZOLE SYNTHASE"/>
    <property type="match status" value="1"/>
</dbReference>
<dbReference type="Proteomes" id="UP000510682">
    <property type="component" value="Chromosome"/>
</dbReference>
<evidence type="ECO:0000313" key="1">
    <source>
        <dbReference type="EMBL" id="QLL07666.1"/>
    </source>
</evidence>
<evidence type="ECO:0000313" key="2">
    <source>
        <dbReference type="Proteomes" id="UP000510682"/>
    </source>
</evidence>
<dbReference type="AlphaFoldDB" id="A0A7D6E2Y9"/>
<name>A0A7D6E2Y9_9MYCO</name>